<gene>
    <name evidence="5 6" type="primary">rpmC</name>
    <name evidence="6" type="ORF">NCTC11421_03556</name>
</gene>
<evidence type="ECO:0000256" key="5">
    <source>
        <dbReference type="HAMAP-Rule" id="MF_00374"/>
    </source>
</evidence>
<dbReference type="NCBIfam" id="TIGR00012">
    <property type="entry name" value="L29"/>
    <property type="match status" value="1"/>
</dbReference>
<dbReference type="PANTHER" id="PTHR10916">
    <property type="entry name" value="60S RIBOSOMAL PROTEIN L35/50S RIBOSOMAL PROTEIN L29"/>
    <property type="match status" value="1"/>
</dbReference>
<dbReference type="HAMAP" id="MF_00374">
    <property type="entry name" value="Ribosomal_uL29"/>
    <property type="match status" value="1"/>
</dbReference>
<dbReference type="PROSITE" id="PS00579">
    <property type="entry name" value="RIBOSOMAL_L29"/>
    <property type="match status" value="1"/>
</dbReference>
<dbReference type="CDD" id="cd00427">
    <property type="entry name" value="Ribosomal_L29_HIP"/>
    <property type="match status" value="1"/>
</dbReference>
<dbReference type="Pfam" id="PF00831">
    <property type="entry name" value="Ribosomal_L29"/>
    <property type="match status" value="1"/>
</dbReference>
<evidence type="ECO:0000256" key="3">
    <source>
        <dbReference type="ARBA" id="ARBA00023274"/>
    </source>
</evidence>
<dbReference type="EMBL" id="UGRI01000002">
    <property type="protein sequence ID" value="SUB32126.1"/>
    <property type="molecule type" value="Genomic_DNA"/>
</dbReference>
<evidence type="ECO:0000313" key="6">
    <source>
        <dbReference type="EMBL" id="SUB32126.1"/>
    </source>
</evidence>
<dbReference type="AlphaFoldDB" id="A0A379B0R1"/>
<keyword evidence="2 5" id="KW-0689">Ribosomal protein</keyword>
<dbReference type="SUPFAM" id="SSF46561">
    <property type="entry name" value="Ribosomal protein L29 (L29p)"/>
    <property type="match status" value="1"/>
</dbReference>
<evidence type="ECO:0000256" key="2">
    <source>
        <dbReference type="ARBA" id="ARBA00022980"/>
    </source>
</evidence>
<dbReference type="InterPro" id="IPR018254">
    <property type="entry name" value="Ribosomal_uL29_CS"/>
</dbReference>
<comment type="similarity">
    <text evidence="1 5">Belongs to the universal ribosomal protein uL29 family.</text>
</comment>
<sequence>MKANELKDKSVEQLNADLLDLLKAQFGLRMQNATGQLGKPSELKRVRRDIARIKTVLTEKVLSNERN</sequence>
<dbReference type="FunFam" id="1.10.287.310:FF:000001">
    <property type="entry name" value="50S ribosomal protein L29"/>
    <property type="match status" value="1"/>
</dbReference>
<dbReference type="GO" id="GO:0003735">
    <property type="term" value="F:structural constituent of ribosome"/>
    <property type="evidence" value="ECO:0007669"/>
    <property type="project" value="InterPro"/>
</dbReference>
<evidence type="ECO:0000256" key="4">
    <source>
        <dbReference type="ARBA" id="ARBA00035204"/>
    </source>
</evidence>
<dbReference type="InterPro" id="IPR001854">
    <property type="entry name" value="Ribosomal_uL29"/>
</dbReference>
<dbReference type="GO" id="GO:0022625">
    <property type="term" value="C:cytosolic large ribosomal subunit"/>
    <property type="evidence" value="ECO:0007669"/>
    <property type="project" value="TreeGrafter"/>
</dbReference>
<dbReference type="InterPro" id="IPR036049">
    <property type="entry name" value="Ribosomal_uL29_sf"/>
</dbReference>
<reference evidence="6" key="1">
    <citation type="submission" date="2018-06" db="EMBL/GenBank/DDBJ databases">
        <authorList>
            <consortium name="Pathogen Informatics"/>
            <person name="Doyle S."/>
        </authorList>
    </citation>
    <scope>NUCLEOTIDE SEQUENCE [LARGE SCALE GENOMIC DNA]</scope>
    <source>
        <strain evidence="6">NCTC11421</strain>
    </source>
</reference>
<dbReference type="PANTHER" id="PTHR10916:SF0">
    <property type="entry name" value="LARGE RIBOSOMAL SUBUNIT PROTEIN UL29C"/>
    <property type="match status" value="1"/>
</dbReference>
<organism evidence="6">
    <name type="scientific">Neisseria gonorrhoeae</name>
    <dbReference type="NCBI Taxonomy" id="485"/>
    <lineage>
        <taxon>Bacteria</taxon>
        <taxon>Pseudomonadati</taxon>
        <taxon>Pseudomonadota</taxon>
        <taxon>Betaproteobacteria</taxon>
        <taxon>Neisseriales</taxon>
        <taxon>Neisseriaceae</taxon>
        <taxon>Neisseria</taxon>
    </lineage>
</organism>
<keyword evidence="3 5" id="KW-0687">Ribonucleoprotein</keyword>
<accession>A0A379B0R1</accession>
<dbReference type="Gene3D" id="1.10.287.310">
    <property type="match status" value="1"/>
</dbReference>
<dbReference type="InterPro" id="IPR050063">
    <property type="entry name" value="Ribosomal_protein_uL29"/>
</dbReference>
<dbReference type="GO" id="GO:0006412">
    <property type="term" value="P:translation"/>
    <property type="evidence" value="ECO:0007669"/>
    <property type="project" value="UniProtKB-UniRule"/>
</dbReference>
<name>A0A379B0R1_NEIGO</name>
<proteinExistence type="inferred from homology"/>
<evidence type="ECO:0000256" key="1">
    <source>
        <dbReference type="ARBA" id="ARBA00009254"/>
    </source>
</evidence>
<protein>
    <recommendedName>
        <fullName evidence="4 5">Large ribosomal subunit protein uL29</fullName>
    </recommendedName>
</protein>